<keyword evidence="2" id="KW-0472">Membrane</keyword>
<evidence type="ECO:0000256" key="1">
    <source>
        <dbReference type="SAM" id="MobiDB-lite"/>
    </source>
</evidence>
<feature type="compositionally biased region" description="Low complexity" evidence="1">
    <location>
        <begin position="45"/>
        <end position="59"/>
    </location>
</feature>
<feature type="region of interest" description="Disordered" evidence="1">
    <location>
        <begin position="24"/>
        <end position="59"/>
    </location>
</feature>
<evidence type="ECO:0000313" key="4">
    <source>
        <dbReference type="Proteomes" id="UP000800200"/>
    </source>
</evidence>
<feature type="transmembrane region" description="Helical" evidence="2">
    <location>
        <begin position="98"/>
        <end position="116"/>
    </location>
</feature>
<sequence>MCREARIYLENSTLQTTAVADASPIPSNSSFQRAISDTREKPHISTTRTKSPSSSSISVTYLSTKDRNTDLRLSPEDSLKNSPSSVGEYLIYCPPRHIVILVVVVGGMETVYYEIVVERMLGMVMAVEGTVEGLGLMAEMLAGTVILGGAVVRASVLGSEGEKEKEKGVVITAERKGLGHL</sequence>
<accession>A0A6A6DCP5</accession>
<dbReference type="EMBL" id="ML994698">
    <property type="protein sequence ID" value="KAF2176915.1"/>
    <property type="molecule type" value="Genomic_DNA"/>
</dbReference>
<evidence type="ECO:0000313" key="3">
    <source>
        <dbReference type="EMBL" id="KAF2176915.1"/>
    </source>
</evidence>
<organism evidence="3 4">
    <name type="scientific">Zopfia rhizophila CBS 207.26</name>
    <dbReference type="NCBI Taxonomy" id="1314779"/>
    <lineage>
        <taxon>Eukaryota</taxon>
        <taxon>Fungi</taxon>
        <taxon>Dikarya</taxon>
        <taxon>Ascomycota</taxon>
        <taxon>Pezizomycotina</taxon>
        <taxon>Dothideomycetes</taxon>
        <taxon>Dothideomycetes incertae sedis</taxon>
        <taxon>Zopfiaceae</taxon>
        <taxon>Zopfia</taxon>
    </lineage>
</organism>
<evidence type="ECO:0000256" key="2">
    <source>
        <dbReference type="SAM" id="Phobius"/>
    </source>
</evidence>
<dbReference type="Proteomes" id="UP000800200">
    <property type="component" value="Unassembled WGS sequence"/>
</dbReference>
<reference evidence="3" key="1">
    <citation type="journal article" date="2020" name="Stud. Mycol.">
        <title>101 Dothideomycetes genomes: a test case for predicting lifestyles and emergence of pathogens.</title>
        <authorList>
            <person name="Haridas S."/>
            <person name="Albert R."/>
            <person name="Binder M."/>
            <person name="Bloem J."/>
            <person name="Labutti K."/>
            <person name="Salamov A."/>
            <person name="Andreopoulos B."/>
            <person name="Baker S."/>
            <person name="Barry K."/>
            <person name="Bills G."/>
            <person name="Bluhm B."/>
            <person name="Cannon C."/>
            <person name="Castanera R."/>
            <person name="Culley D."/>
            <person name="Daum C."/>
            <person name="Ezra D."/>
            <person name="Gonzalez J."/>
            <person name="Henrissat B."/>
            <person name="Kuo A."/>
            <person name="Liang C."/>
            <person name="Lipzen A."/>
            <person name="Lutzoni F."/>
            <person name="Magnuson J."/>
            <person name="Mondo S."/>
            <person name="Nolan M."/>
            <person name="Ohm R."/>
            <person name="Pangilinan J."/>
            <person name="Park H.-J."/>
            <person name="Ramirez L."/>
            <person name="Alfaro M."/>
            <person name="Sun H."/>
            <person name="Tritt A."/>
            <person name="Yoshinaga Y."/>
            <person name="Zwiers L.-H."/>
            <person name="Turgeon B."/>
            <person name="Goodwin S."/>
            <person name="Spatafora J."/>
            <person name="Crous P."/>
            <person name="Grigoriev I."/>
        </authorList>
    </citation>
    <scope>NUCLEOTIDE SEQUENCE</scope>
    <source>
        <strain evidence="3">CBS 207.26</strain>
    </source>
</reference>
<feature type="compositionally biased region" description="Polar residues" evidence="1">
    <location>
        <begin position="25"/>
        <end position="35"/>
    </location>
</feature>
<gene>
    <name evidence="3" type="ORF">K469DRAFT_755407</name>
</gene>
<protein>
    <submittedName>
        <fullName evidence="3">Uncharacterized protein</fullName>
    </submittedName>
</protein>
<keyword evidence="2" id="KW-1133">Transmembrane helix</keyword>
<proteinExistence type="predicted"/>
<feature type="transmembrane region" description="Helical" evidence="2">
    <location>
        <begin position="136"/>
        <end position="157"/>
    </location>
</feature>
<dbReference type="AlphaFoldDB" id="A0A6A6DCP5"/>
<keyword evidence="4" id="KW-1185">Reference proteome</keyword>
<name>A0A6A6DCP5_9PEZI</name>
<keyword evidence="2" id="KW-0812">Transmembrane</keyword>